<sequence>MAKSFTFKESQREQRSLLRPVVKTGNGTTIQHRLLRSLTITKDGNLRSASCLKRSVKVAAKLKMRRKSYLLKKHESYLQQKQEFNYWDAETVERVCLWKKTRADCQEDQEYLEKLSREAYNFICNPTNDRKLASDKINELEKVTRKLNDNFEQDFIRELGPNVSSRRLYSRGDGPRRYIDIYHPDSFGSHQ</sequence>
<dbReference type="AlphaFoldDB" id="A0A7J7JF22"/>
<organism evidence="1 2">
    <name type="scientific">Bugula neritina</name>
    <name type="common">Brown bryozoan</name>
    <name type="synonym">Sertularia neritina</name>
    <dbReference type="NCBI Taxonomy" id="10212"/>
    <lineage>
        <taxon>Eukaryota</taxon>
        <taxon>Metazoa</taxon>
        <taxon>Spiralia</taxon>
        <taxon>Lophotrochozoa</taxon>
        <taxon>Bryozoa</taxon>
        <taxon>Gymnolaemata</taxon>
        <taxon>Cheilostomatida</taxon>
        <taxon>Flustrina</taxon>
        <taxon>Buguloidea</taxon>
        <taxon>Bugulidae</taxon>
        <taxon>Bugula</taxon>
    </lineage>
</organism>
<reference evidence="1" key="1">
    <citation type="submission" date="2020-06" db="EMBL/GenBank/DDBJ databases">
        <title>Draft genome of Bugula neritina, a colonial animal packing powerful symbionts and potential medicines.</title>
        <authorList>
            <person name="Rayko M."/>
        </authorList>
    </citation>
    <scope>NUCLEOTIDE SEQUENCE [LARGE SCALE GENOMIC DNA]</scope>
    <source>
        <strain evidence="1">Kwan_BN1</strain>
    </source>
</reference>
<dbReference type="Proteomes" id="UP000593567">
    <property type="component" value="Unassembled WGS sequence"/>
</dbReference>
<protein>
    <submittedName>
        <fullName evidence="1">Uncharacterized protein</fullName>
    </submittedName>
</protein>
<evidence type="ECO:0000313" key="2">
    <source>
        <dbReference type="Proteomes" id="UP000593567"/>
    </source>
</evidence>
<dbReference type="EMBL" id="VXIV02002514">
    <property type="protein sequence ID" value="KAF6024909.1"/>
    <property type="molecule type" value="Genomic_DNA"/>
</dbReference>
<comment type="caution">
    <text evidence="1">The sequence shown here is derived from an EMBL/GenBank/DDBJ whole genome shotgun (WGS) entry which is preliminary data.</text>
</comment>
<name>A0A7J7JF22_BUGNE</name>
<gene>
    <name evidence="1" type="ORF">EB796_016783</name>
</gene>
<evidence type="ECO:0000313" key="1">
    <source>
        <dbReference type="EMBL" id="KAF6024909.1"/>
    </source>
</evidence>
<accession>A0A7J7JF22</accession>
<proteinExistence type="predicted"/>
<keyword evidence="2" id="KW-1185">Reference proteome</keyword>